<dbReference type="Pfam" id="PF22691">
    <property type="entry name" value="Thiolase_C_1"/>
    <property type="match status" value="1"/>
</dbReference>
<dbReference type="InterPro" id="IPR016039">
    <property type="entry name" value="Thiolase-like"/>
</dbReference>
<proteinExistence type="predicted"/>
<evidence type="ECO:0000259" key="1">
    <source>
        <dbReference type="Pfam" id="PF00108"/>
    </source>
</evidence>
<keyword evidence="4" id="KW-1185">Reference proteome</keyword>
<dbReference type="CDD" id="cd00829">
    <property type="entry name" value="SCP-x_thiolase"/>
    <property type="match status" value="1"/>
</dbReference>
<feature type="domain" description="Thiolase C-terminal" evidence="2">
    <location>
        <begin position="255"/>
        <end position="383"/>
    </location>
</feature>
<evidence type="ECO:0000313" key="4">
    <source>
        <dbReference type="Proteomes" id="UP000662986"/>
    </source>
</evidence>
<dbReference type="InterPro" id="IPR055140">
    <property type="entry name" value="Thiolase_C_2"/>
</dbReference>
<dbReference type="PANTHER" id="PTHR42870:SF1">
    <property type="entry name" value="NON-SPECIFIC LIPID-TRANSFER PROTEIN-LIKE 2"/>
    <property type="match status" value="1"/>
</dbReference>
<organism evidence="3 4">
    <name type="scientific">Rhodococcus pseudokoreensis</name>
    <dbReference type="NCBI Taxonomy" id="2811421"/>
    <lineage>
        <taxon>Bacteria</taxon>
        <taxon>Bacillati</taxon>
        <taxon>Actinomycetota</taxon>
        <taxon>Actinomycetes</taxon>
        <taxon>Mycobacteriales</taxon>
        <taxon>Nocardiaceae</taxon>
        <taxon>Rhodococcus</taxon>
    </lineage>
</organism>
<evidence type="ECO:0000259" key="2">
    <source>
        <dbReference type="Pfam" id="PF22691"/>
    </source>
</evidence>
<dbReference type="PIRSF" id="PIRSF000429">
    <property type="entry name" value="Ac-CoA_Ac_transf"/>
    <property type="match status" value="1"/>
</dbReference>
<reference evidence="3 4" key="2">
    <citation type="journal article" date="2022" name="Arch. Microbiol.">
        <title>Rhodococcus pseudokoreensis sp. nov. isolated from the rhizosphere of young M26 apple rootstocks.</title>
        <authorList>
            <person name="Kampfer P."/>
            <person name="Glaeser S.P."/>
            <person name="Blom J."/>
            <person name="Wolf J."/>
            <person name="Benning S."/>
            <person name="Schloter M."/>
            <person name="Neumann-Schaal M."/>
        </authorList>
    </citation>
    <scope>NUCLEOTIDE SEQUENCE [LARGE SCALE GENOMIC DNA]</scope>
    <source>
        <strain evidence="3 4">R79</strain>
    </source>
</reference>
<dbReference type="NCBIfam" id="NF004810">
    <property type="entry name" value="PRK06157.1"/>
    <property type="match status" value="1"/>
</dbReference>
<dbReference type="Proteomes" id="UP000662986">
    <property type="component" value="Chromosome"/>
</dbReference>
<sequence>MATHGIRDKVAIVGMGCTPFGEHWSKSAEDLLVDANTEALASAGLAQADIDAYWLGTMGSGYSGQLLSRTLKLDYKPVTRVENFCATGSEAFRNACYAVASGAVDVAMAIGVEKLKDSGYSGLVSTPPPHDGTAVAITTPAAFGLLAPAYAKMAGLDDDTLKEVITRIAWKNHYNGARNPRAQFRKELSMEAIRNSPKVSGMLGVLDCSGVSDGSAAAIIVRAEDAYQYTDKPIFVKALSMVAGPGDGPMDPTFDYTSIREVVKCADAAYAEAGVRNPREEIAMAEVHDCFTPTELVLMEDLGFSEKGEAWRDVMDGAFDLDGALPVNPDGGLKSFGHPIGASGLRMLFECWLQLRQQAPPERQVQSIVTGERKLGLTHNLGGRPGDCVSFISVVGAEPAS</sequence>
<evidence type="ECO:0000313" key="3">
    <source>
        <dbReference type="EMBL" id="QSE89865.1"/>
    </source>
</evidence>
<dbReference type="EMBL" id="CP070619">
    <property type="protein sequence ID" value="QSE89865.1"/>
    <property type="molecule type" value="Genomic_DNA"/>
</dbReference>
<dbReference type="InterPro" id="IPR002155">
    <property type="entry name" value="Thiolase"/>
</dbReference>
<dbReference type="PANTHER" id="PTHR42870">
    <property type="entry name" value="ACETYL-COA C-ACETYLTRANSFERASE"/>
    <property type="match status" value="1"/>
</dbReference>
<gene>
    <name evidence="3" type="ORF">JWS13_15145</name>
</gene>
<reference evidence="3 4" key="1">
    <citation type="journal article" date="2021" name="Microbiol. Resour. Announc.">
        <title>Complete Genome Sequences of Two Rhodococcus sp. Strains with Large and Linear Chromosomes, Isolated from Apple Rhizosphere.</title>
        <authorList>
            <person name="Benning S."/>
            <person name="Brugnone N."/>
            <person name="Siani R."/>
            <person name="Kublik S."/>
            <person name="Schloter M."/>
            <person name="Rad V."/>
        </authorList>
    </citation>
    <scope>NUCLEOTIDE SEQUENCE [LARGE SCALE GENOMIC DNA]</scope>
    <source>
        <strain evidence="3 4">R79</strain>
    </source>
</reference>
<dbReference type="SUPFAM" id="SSF53901">
    <property type="entry name" value="Thiolase-like"/>
    <property type="match status" value="2"/>
</dbReference>
<protein>
    <submittedName>
        <fullName evidence="3">Acetyl-CoA acetyltransferase</fullName>
    </submittedName>
</protein>
<dbReference type="Gene3D" id="3.40.47.10">
    <property type="match status" value="1"/>
</dbReference>
<accession>A0A974W231</accession>
<feature type="domain" description="Thiolase N-terminal" evidence="1">
    <location>
        <begin position="10"/>
        <end position="188"/>
    </location>
</feature>
<dbReference type="Pfam" id="PF00108">
    <property type="entry name" value="Thiolase_N"/>
    <property type="match status" value="1"/>
</dbReference>
<name>A0A974W231_9NOCA</name>
<dbReference type="RefSeq" id="WP_206006394.1">
    <property type="nucleotide sequence ID" value="NZ_CP070619.1"/>
</dbReference>
<dbReference type="InterPro" id="IPR020616">
    <property type="entry name" value="Thiolase_N"/>
</dbReference>